<dbReference type="GO" id="GO:0015385">
    <property type="term" value="F:sodium:proton antiporter activity"/>
    <property type="evidence" value="ECO:0007669"/>
    <property type="project" value="UniProtKB-UniRule"/>
</dbReference>
<evidence type="ECO:0000256" key="6">
    <source>
        <dbReference type="HAMAP-Rule" id="MF_01844"/>
    </source>
</evidence>
<evidence type="ECO:0000256" key="5">
    <source>
        <dbReference type="ARBA" id="ARBA00023136"/>
    </source>
</evidence>
<keyword evidence="8" id="KW-1185">Reference proteome</keyword>
<keyword evidence="6" id="KW-0739">Sodium transport</keyword>
<dbReference type="NCBIfam" id="TIGR00773">
    <property type="entry name" value="NhaA"/>
    <property type="match status" value="1"/>
</dbReference>
<evidence type="ECO:0000256" key="2">
    <source>
        <dbReference type="ARBA" id="ARBA00022475"/>
    </source>
</evidence>
<dbReference type="AlphaFoldDB" id="A0A2S7KWE4"/>
<feature type="transmembrane region" description="Helical" evidence="6">
    <location>
        <begin position="218"/>
        <end position="246"/>
    </location>
</feature>
<feature type="transmembrane region" description="Helical" evidence="6">
    <location>
        <begin position="29"/>
        <end position="53"/>
    </location>
</feature>
<keyword evidence="4 6" id="KW-1133">Transmembrane helix</keyword>
<name>A0A2S7KWE4_9FLAO</name>
<dbReference type="Proteomes" id="UP000239522">
    <property type="component" value="Unassembled WGS sequence"/>
</dbReference>
<dbReference type="PANTHER" id="PTHR30341:SF0">
    <property type="entry name" value="NA(+)_H(+) ANTIPORTER NHAA"/>
    <property type="match status" value="1"/>
</dbReference>
<keyword evidence="2 6" id="KW-1003">Cell membrane</keyword>
<keyword evidence="6" id="KW-0915">Sodium</keyword>
<keyword evidence="6" id="KW-0406">Ion transport</keyword>
<dbReference type="GO" id="GO:0006885">
    <property type="term" value="P:regulation of pH"/>
    <property type="evidence" value="ECO:0007669"/>
    <property type="project" value="UniProtKB-UniRule"/>
</dbReference>
<keyword evidence="3 6" id="KW-0812">Transmembrane</keyword>
<sequence>MIREQTKKLVKRVLSPFERFLKRQSSSGILLIIAAIIAMVWSNSSYADMYFGIWDTEFTLGHGVFQVSEPLKLWINDGLMALFFFVVGLEIKREVMAGELSTVKDLVLPLTAAVGGMIVPAIIFLLVVGNTEGGNGWGIPMATDIAFSLGVLSLLGSKVPIGLKVFLTALAIIDDIGAILIIAFFYSHEIQWVYLQVAAGLFLVLLIFNYFYLRAVALYILVGLFVWFCFLKSGVHPTVAGVLVALTIPARRKIKMNNFLEQAKSSLMKFKNAKWPNSKILLGKEQISAVDCIVESAKKVQSPVQKLENSLSNFTANLVMPIFALANASVVIVAAEFNLLDRVTLGVGLGLLLGKALGVSLFSWLSIRLGWAQLPSGVSWAQIVGVGFLAGIGFTMSLFISNLAYTDAEVINASKIGIVIGSIIAGMIGFVILKIIFLKMKKT</sequence>
<dbReference type="EMBL" id="MQUA01000013">
    <property type="protein sequence ID" value="PQB06972.1"/>
    <property type="molecule type" value="Genomic_DNA"/>
</dbReference>
<evidence type="ECO:0000313" key="7">
    <source>
        <dbReference type="EMBL" id="PQB06972.1"/>
    </source>
</evidence>
<accession>A0A2S7KWE4</accession>
<gene>
    <name evidence="6" type="primary">nhaA</name>
    <name evidence="7" type="ORF">BST83_07255</name>
</gene>
<comment type="function">
    <text evidence="6">Na(+)/H(+) antiporter that extrudes sodium in exchange for external protons.</text>
</comment>
<evidence type="ECO:0000256" key="4">
    <source>
        <dbReference type="ARBA" id="ARBA00022989"/>
    </source>
</evidence>
<evidence type="ECO:0000313" key="8">
    <source>
        <dbReference type="Proteomes" id="UP000239522"/>
    </source>
</evidence>
<evidence type="ECO:0000256" key="3">
    <source>
        <dbReference type="ARBA" id="ARBA00022692"/>
    </source>
</evidence>
<dbReference type="Pfam" id="PF06965">
    <property type="entry name" value="Na_H_antiport_1"/>
    <property type="match status" value="1"/>
</dbReference>
<feature type="transmembrane region" description="Helical" evidence="6">
    <location>
        <begin position="416"/>
        <end position="437"/>
    </location>
</feature>
<protein>
    <recommendedName>
        <fullName evidence="6">Na(+)/H(+) antiporter NhaA</fullName>
    </recommendedName>
    <alternativeName>
        <fullName evidence="6">Sodium/proton antiporter NhaA</fullName>
    </alternativeName>
</protein>
<dbReference type="PANTHER" id="PTHR30341">
    <property type="entry name" value="SODIUM ION/PROTON ANTIPORTER NHAA-RELATED"/>
    <property type="match status" value="1"/>
</dbReference>
<comment type="catalytic activity">
    <reaction evidence="6">
        <text>Na(+)(in) + 2 H(+)(out) = Na(+)(out) + 2 H(+)(in)</text>
        <dbReference type="Rhea" id="RHEA:29251"/>
        <dbReference type="ChEBI" id="CHEBI:15378"/>
        <dbReference type="ChEBI" id="CHEBI:29101"/>
    </reaction>
</comment>
<feature type="transmembrane region" description="Helical" evidence="6">
    <location>
        <begin position="347"/>
        <end position="367"/>
    </location>
</feature>
<keyword evidence="6" id="KW-0813">Transport</keyword>
<dbReference type="GO" id="GO:0005886">
    <property type="term" value="C:plasma membrane"/>
    <property type="evidence" value="ECO:0007669"/>
    <property type="project" value="UniProtKB-SubCell"/>
</dbReference>
<comment type="subcellular location">
    <subcellularLocation>
        <location evidence="1">Cell inner membrane</location>
        <topology evidence="1">Multi-pass membrane protein</topology>
    </subcellularLocation>
    <subcellularLocation>
        <location evidence="6">Cell membrane</location>
        <topology evidence="6">Multi-pass membrane protein</topology>
    </subcellularLocation>
</comment>
<keyword evidence="6" id="KW-0050">Antiport</keyword>
<keyword evidence="5 6" id="KW-0472">Membrane</keyword>
<dbReference type="Gene3D" id="1.20.1530.10">
    <property type="entry name" value="Na+/H+ antiporter like domain"/>
    <property type="match status" value="1"/>
</dbReference>
<evidence type="ECO:0000256" key="1">
    <source>
        <dbReference type="ARBA" id="ARBA00004429"/>
    </source>
</evidence>
<dbReference type="HAMAP" id="MF_01844">
    <property type="entry name" value="NhaA"/>
    <property type="match status" value="1"/>
</dbReference>
<feature type="transmembrane region" description="Helical" evidence="6">
    <location>
        <begin position="161"/>
        <end position="186"/>
    </location>
</feature>
<dbReference type="InterPro" id="IPR023171">
    <property type="entry name" value="Na/H_antiporter_dom_sf"/>
</dbReference>
<reference evidence="7 8" key="1">
    <citation type="submission" date="2016-11" db="EMBL/GenBank/DDBJ databases">
        <title>Trade-off between light-utilization and light-protection in marine flavobacteria.</title>
        <authorList>
            <person name="Kumagai Y."/>
        </authorList>
    </citation>
    <scope>NUCLEOTIDE SEQUENCE [LARGE SCALE GENOMIC DNA]</scope>
    <source>
        <strain evidence="7 8">ATCC 700397</strain>
    </source>
</reference>
<feature type="transmembrane region" description="Helical" evidence="6">
    <location>
        <begin position="193"/>
        <end position="212"/>
    </location>
</feature>
<feature type="transmembrane region" description="Helical" evidence="6">
    <location>
        <begin position="106"/>
        <end position="128"/>
    </location>
</feature>
<dbReference type="RefSeq" id="WP_104809211.1">
    <property type="nucleotide sequence ID" value="NZ_MQUA01000013.1"/>
</dbReference>
<dbReference type="OrthoDB" id="9808135at2"/>
<feature type="transmembrane region" description="Helical" evidence="6">
    <location>
        <begin position="314"/>
        <end position="335"/>
    </location>
</feature>
<comment type="similarity">
    <text evidence="6">Belongs to the NhaA Na(+)/H(+) (TC 2.A.33) antiporter family.</text>
</comment>
<dbReference type="InterPro" id="IPR004670">
    <property type="entry name" value="NhaA"/>
</dbReference>
<organism evidence="7 8">
    <name type="scientific">Polaribacter filamentus</name>
    <dbReference type="NCBI Taxonomy" id="53483"/>
    <lineage>
        <taxon>Bacteria</taxon>
        <taxon>Pseudomonadati</taxon>
        <taxon>Bacteroidota</taxon>
        <taxon>Flavobacteriia</taxon>
        <taxon>Flavobacteriales</taxon>
        <taxon>Flavobacteriaceae</taxon>
    </lineage>
</organism>
<feature type="transmembrane region" description="Helical" evidence="6">
    <location>
        <begin position="379"/>
        <end position="404"/>
    </location>
</feature>
<comment type="caution">
    <text evidence="7">The sequence shown here is derived from an EMBL/GenBank/DDBJ whole genome shotgun (WGS) entry which is preliminary data.</text>
</comment>
<proteinExistence type="inferred from homology"/>